<comment type="subunit">
    <text evidence="1">Homodimer.</text>
</comment>
<dbReference type="AlphaFoldDB" id="A0A0C5V1J2"/>
<evidence type="ECO:0000256" key="1">
    <source>
        <dbReference type="ARBA" id="ARBA00011738"/>
    </source>
</evidence>
<organism evidence="8 9">
    <name type="scientific">Gynuella sunshinyii YC6258</name>
    <dbReference type="NCBI Taxonomy" id="1445510"/>
    <lineage>
        <taxon>Bacteria</taxon>
        <taxon>Pseudomonadati</taxon>
        <taxon>Pseudomonadota</taxon>
        <taxon>Gammaproteobacteria</taxon>
        <taxon>Oceanospirillales</taxon>
        <taxon>Saccharospirillaceae</taxon>
        <taxon>Gynuella</taxon>
    </lineage>
</organism>
<dbReference type="Gene3D" id="2.60.120.480">
    <property type="entry name" value="Ureidoglycolate hydrolase"/>
    <property type="match status" value="1"/>
</dbReference>
<dbReference type="SMART" id="SM00828">
    <property type="entry name" value="PKS_MT"/>
    <property type="match status" value="1"/>
</dbReference>
<evidence type="ECO:0000313" key="8">
    <source>
        <dbReference type="EMBL" id="AJQ93410.1"/>
    </source>
</evidence>
<dbReference type="STRING" id="1445510.YC6258_01362"/>
<dbReference type="GO" id="GO:0050385">
    <property type="term" value="F:ureidoglycolate lyase activity"/>
    <property type="evidence" value="ECO:0007669"/>
    <property type="project" value="UniProtKB-EC"/>
</dbReference>
<keyword evidence="2" id="KW-0659">Purine metabolism</keyword>
<dbReference type="KEGG" id="gsn:YC6258_01362"/>
<evidence type="ECO:0000256" key="4">
    <source>
        <dbReference type="ARBA" id="ARBA00022691"/>
    </source>
</evidence>
<comment type="catalytic activity">
    <reaction evidence="6">
        <text>(S)-ureidoglycolate = urea + glyoxylate</text>
        <dbReference type="Rhea" id="RHEA:11304"/>
        <dbReference type="ChEBI" id="CHEBI:16199"/>
        <dbReference type="ChEBI" id="CHEBI:36655"/>
        <dbReference type="ChEBI" id="CHEBI:57296"/>
        <dbReference type="EC" id="4.3.2.3"/>
    </reaction>
</comment>
<dbReference type="PANTHER" id="PTHR44068:SF1">
    <property type="entry name" value="HYPOTHETICAL LOC100005854"/>
    <property type="match status" value="1"/>
</dbReference>
<dbReference type="OrthoDB" id="529208at2"/>
<dbReference type="Gene3D" id="3.40.50.150">
    <property type="entry name" value="Vaccinia Virus protein VP39"/>
    <property type="match status" value="1"/>
</dbReference>
<evidence type="ECO:0000256" key="3">
    <source>
        <dbReference type="ARBA" id="ARBA00022679"/>
    </source>
</evidence>
<dbReference type="GO" id="GO:0006144">
    <property type="term" value="P:purine nucleobase metabolic process"/>
    <property type="evidence" value="ECO:0007669"/>
    <property type="project" value="UniProtKB-KW"/>
</dbReference>
<accession>A0A0C5V1J2</accession>
<dbReference type="Pfam" id="PF08241">
    <property type="entry name" value="Methyltransf_11"/>
    <property type="match status" value="1"/>
</dbReference>
<dbReference type="SUPFAM" id="SSF51182">
    <property type="entry name" value="RmlC-like cupins"/>
    <property type="match status" value="1"/>
</dbReference>
<name>A0A0C5V1J2_9GAMM</name>
<keyword evidence="5" id="KW-0456">Lyase</keyword>
<dbReference type="Pfam" id="PF04115">
    <property type="entry name" value="Ureidogly_lyase"/>
    <property type="match status" value="1"/>
</dbReference>
<keyword evidence="4" id="KW-0949">S-adenosyl-L-methionine</keyword>
<dbReference type="InterPro" id="IPR020803">
    <property type="entry name" value="MeTfrase_dom"/>
</dbReference>
<dbReference type="GO" id="GO:0003838">
    <property type="term" value="F:sterol 24-C-methyltransferase activity"/>
    <property type="evidence" value="ECO:0007669"/>
    <property type="project" value="TreeGrafter"/>
</dbReference>
<dbReference type="InterPro" id="IPR007247">
    <property type="entry name" value="Ureidogly_lyase"/>
</dbReference>
<reference evidence="8 9" key="1">
    <citation type="submission" date="2014-01" db="EMBL/GenBank/DDBJ databases">
        <title>Full genme sequencing of cellulolytic bacterium Gynuella sunshinyii YC6258T gen. nov., sp. nov.</title>
        <authorList>
            <person name="Khan H."/>
            <person name="Chung E.J."/>
            <person name="Chung Y.R."/>
        </authorList>
    </citation>
    <scope>NUCLEOTIDE SEQUENCE [LARGE SCALE GENOMIC DNA]</scope>
    <source>
        <strain evidence="8 9">YC6258</strain>
    </source>
</reference>
<evidence type="ECO:0000256" key="5">
    <source>
        <dbReference type="ARBA" id="ARBA00023239"/>
    </source>
</evidence>
<gene>
    <name evidence="8" type="ORF">YC6258_01362</name>
</gene>
<dbReference type="InterPro" id="IPR029063">
    <property type="entry name" value="SAM-dependent_MTases_sf"/>
</dbReference>
<dbReference type="PANTHER" id="PTHR44068">
    <property type="entry name" value="ZGC:194242"/>
    <property type="match status" value="1"/>
</dbReference>
<keyword evidence="3 8" id="KW-0808">Transferase</keyword>
<keyword evidence="9" id="KW-1185">Reference proteome</keyword>
<keyword evidence="8" id="KW-0489">Methyltransferase</keyword>
<evidence type="ECO:0000256" key="6">
    <source>
        <dbReference type="ARBA" id="ARBA00047684"/>
    </source>
</evidence>
<evidence type="ECO:0000313" key="9">
    <source>
        <dbReference type="Proteomes" id="UP000032266"/>
    </source>
</evidence>
<dbReference type="SMR" id="A0A0C5V1J2"/>
<dbReference type="InterPro" id="IPR050447">
    <property type="entry name" value="Erg6_SMT_methyltransf"/>
</dbReference>
<dbReference type="GO" id="GO:0004848">
    <property type="term" value="F:ureidoglycolate hydrolase activity"/>
    <property type="evidence" value="ECO:0007669"/>
    <property type="project" value="InterPro"/>
</dbReference>
<dbReference type="SUPFAM" id="SSF53335">
    <property type="entry name" value="S-adenosyl-L-methionine-dependent methyltransferases"/>
    <property type="match status" value="1"/>
</dbReference>
<evidence type="ECO:0000259" key="7">
    <source>
        <dbReference type="SMART" id="SM00828"/>
    </source>
</evidence>
<dbReference type="HOGENOM" id="CLU_551821_0_0_6"/>
<sequence length="494" mass="56012">MKQVSYEISSQVLEQYDSPQGRAFYRQVMGDSGFNIHYGIYPSENETMKTASENIIRHLQELAQQRGVHLPQASILDLGSGTGGAAHYLAGHFGCHVTCVNISPEQNKINRKQAQELGIDDLIKIEQCSFDNLPGKWSGQFDLVWSEEAFCHAEHKDTVIKEAWRVLKPGGVLVFSDIMEGELNQDTHTFSDRNAIRDLASPSDYIRLCMANGFYHLSYHDLSHHLPINFRKMIDQIDQHYDRLVDNGVSSKYADNFRQSLNDRVNAAFQGNFSWGSFVMNKSTRLEHPHLRSVIEGRNLCRITAEPLTRENLAELGTLYAYDQPLEQHPPVPQHSWPVKYPQRMETGRGLAPLGTDDMTMTWQQEILHARNEVLEHCYQNIAYRDEQHGYFIEWFNQHVESGQKFYCPGVPLLYVLAAPVDHPKAQDFKAFIADGSHGVIINPGVWHTNPIPLIDTEVTLTTTQSIVDASCDCSLSAEHNQWLNITVSTGTDS</sequence>
<evidence type="ECO:0000256" key="2">
    <source>
        <dbReference type="ARBA" id="ARBA00022631"/>
    </source>
</evidence>
<dbReference type="EMBL" id="CP007142">
    <property type="protein sequence ID" value="AJQ93410.1"/>
    <property type="molecule type" value="Genomic_DNA"/>
</dbReference>
<dbReference type="GO" id="GO:0032259">
    <property type="term" value="P:methylation"/>
    <property type="evidence" value="ECO:0007669"/>
    <property type="project" value="UniProtKB-KW"/>
</dbReference>
<dbReference type="CDD" id="cd02440">
    <property type="entry name" value="AdoMet_MTases"/>
    <property type="match status" value="1"/>
</dbReference>
<protein>
    <submittedName>
        <fullName evidence="8">Cyclopropane fatty acid synthase and related methyltransferase</fullName>
    </submittedName>
</protein>
<dbReference type="InterPro" id="IPR024060">
    <property type="entry name" value="Ureidoglycolate_lyase_dom_sf"/>
</dbReference>
<feature type="domain" description="Polyketide synthase-like methyltransferase" evidence="7">
    <location>
        <begin position="24"/>
        <end position="305"/>
    </location>
</feature>
<dbReference type="InterPro" id="IPR011051">
    <property type="entry name" value="RmlC_Cupin_sf"/>
</dbReference>
<proteinExistence type="predicted"/>
<dbReference type="Proteomes" id="UP000032266">
    <property type="component" value="Chromosome"/>
</dbReference>
<dbReference type="InterPro" id="IPR013216">
    <property type="entry name" value="Methyltransf_11"/>
</dbReference>
<dbReference type="GO" id="GO:0016126">
    <property type="term" value="P:sterol biosynthetic process"/>
    <property type="evidence" value="ECO:0007669"/>
    <property type="project" value="TreeGrafter"/>
</dbReference>
<dbReference type="RefSeq" id="WP_044616208.1">
    <property type="nucleotide sequence ID" value="NZ_CP007142.1"/>
</dbReference>
<dbReference type="GO" id="GO:0000256">
    <property type="term" value="P:allantoin catabolic process"/>
    <property type="evidence" value="ECO:0007669"/>
    <property type="project" value="InterPro"/>
</dbReference>